<name>A0A061R7H4_9CHLO</name>
<evidence type="ECO:0008006" key="2">
    <source>
        <dbReference type="Google" id="ProtNLM"/>
    </source>
</evidence>
<dbReference type="Gene3D" id="3.90.950.10">
    <property type="match status" value="1"/>
</dbReference>
<accession>A0A061R7H4</accession>
<proteinExistence type="predicted"/>
<gene>
    <name evidence="1" type="ORF">TSPGSL018_13024</name>
</gene>
<protein>
    <recommendedName>
        <fullName evidence="2">Inosine triphosphate pyrophosphatase</fullName>
    </recommendedName>
</protein>
<dbReference type="AlphaFoldDB" id="A0A061R7H4"/>
<dbReference type="SUPFAM" id="SSF52972">
    <property type="entry name" value="ITPase-like"/>
    <property type="match status" value="1"/>
</dbReference>
<dbReference type="InterPro" id="IPR029001">
    <property type="entry name" value="ITPase-like_fam"/>
</dbReference>
<dbReference type="EMBL" id="GBEZ01019926">
    <property type="protein sequence ID" value="JAC66694.1"/>
    <property type="molecule type" value="Transcribed_RNA"/>
</dbReference>
<reference evidence="1" key="1">
    <citation type="submission" date="2014-05" db="EMBL/GenBank/DDBJ databases">
        <title>The transcriptome of the halophilic microalga Tetraselmis sp. GSL018 isolated from the Great Salt Lake, Utah.</title>
        <authorList>
            <person name="Jinkerson R.E."/>
            <person name="D'Adamo S."/>
            <person name="Posewitz M.C."/>
        </authorList>
    </citation>
    <scope>NUCLEOTIDE SEQUENCE</scope>
    <source>
        <strain evidence="1">GSL018</strain>
    </source>
</reference>
<evidence type="ECO:0000313" key="1">
    <source>
        <dbReference type="EMBL" id="JAC66694.1"/>
    </source>
</evidence>
<sequence>MPCSANCVSYRSSSNSCNLIRPRPSWASTPSRATRRLCSSWKGPVSAKSVLEKNMPNTIYFATGNKKKLEEVVSILSSGSKLSFAVEPVKLELPELQVSAITVAVGALLLTPSLPTSAAFCKPVFPFRSVVLCSKYQVCSYTVSVGNFPL</sequence>
<organism evidence="1">
    <name type="scientific">Tetraselmis sp. GSL018</name>
    <dbReference type="NCBI Taxonomy" id="582737"/>
    <lineage>
        <taxon>Eukaryota</taxon>
        <taxon>Viridiplantae</taxon>
        <taxon>Chlorophyta</taxon>
        <taxon>core chlorophytes</taxon>
        <taxon>Chlorodendrophyceae</taxon>
        <taxon>Chlorodendrales</taxon>
        <taxon>Chlorodendraceae</taxon>
        <taxon>Tetraselmis</taxon>
    </lineage>
</organism>